<accession>A0A544T331</accession>
<dbReference type="Gene3D" id="1.20.58.780">
    <property type="match status" value="1"/>
</dbReference>
<dbReference type="AlphaFoldDB" id="A0A544T331"/>
<dbReference type="EMBL" id="VDGH01000008">
    <property type="protein sequence ID" value="TQR11862.1"/>
    <property type="molecule type" value="Genomic_DNA"/>
</dbReference>
<dbReference type="Proteomes" id="UP000317316">
    <property type="component" value="Unassembled WGS sequence"/>
</dbReference>
<gene>
    <name evidence="3" type="ORF">FG382_14720</name>
</gene>
<protein>
    <recommendedName>
        <fullName evidence="2">SbsC C-terminal domain-containing protein</fullName>
    </recommendedName>
</protein>
<comment type="caution">
    <text evidence="3">The sequence shown here is derived from an EMBL/GenBank/DDBJ whole genome shotgun (WGS) entry which is preliminary data.</text>
</comment>
<evidence type="ECO:0000313" key="3">
    <source>
        <dbReference type="EMBL" id="TQR11862.1"/>
    </source>
</evidence>
<dbReference type="RefSeq" id="WP_142539646.1">
    <property type="nucleotide sequence ID" value="NZ_BMIE01000001.1"/>
</dbReference>
<name>A0A544T331_9BACI</name>
<evidence type="ECO:0000259" key="2">
    <source>
        <dbReference type="Pfam" id="PF18058"/>
    </source>
</evidence>
<keyword evidence="4" id="KW-1185">Reference proteome</keyword>
<dbReference type="InterPro" id="IPR041378">
    <property type="entry name" value="S-layer_SbsC_C"/>
</dbReference>
<keyword evidence="1" id="KW-0732">Signal</keyword>
<feature type="chain" id="PRO_5021867655" description="SbsC C-terminal domain-containing protein" evidence="1">
    <location>
        <begin position="29"/>
        <end position="379"/>
    </location>
</feature>
<feature type="signal peptide" evidence="1">
    <location>
        <begin position="1"/>
        <end position="28"/>
    </location>
</feature>
<sequence length="379" mass="40994">MSKRFIKQTTAAVLLTTSVLSFSPAALGATNSAVDQAVNKTKAELNKATTHYVYPSLEEKLVSSSALYPVLNSTKKNYQAARKAVVTSKLSTSAKEAKLKEIDGLYSEKVSGGLVPYIDAYNYATEYLVPIMKELEAAQARNDFAAVDTAYHKLSYQLKGRTAILYRFSGKAARDLLLERYKKPADAKRDEMMVPVTIHMSLVKINDLLDAGKKAEAKKEFGEVEALLDRLPTAASNSFIKALLDEVAKVKVAVGEATATPQQKLDEKVGTLVKALNASQFDNITAATGASNSLIIVVKKDVGVVDFLGKGFYESFIKELGLTKVNGLDPTSKEAATFIASKFPVGTDSLEDLKGQTITLPITVNNGADLTVDFTILFQ</sequence>
<reference evidence="3 4" key="1">
    <citation type="submission" date="2019-05" db="EMBL/GenBank/DDBJ databases">
        <title>Psychrobacillus vulpis sp. nov., a new species isolated from feces of a red fox that inhabits in The Tablas de Daimiel Natural Park, Albacete, Spain.</title>
        <authorList>
            <person name="Rodriguez M."/>
            <person name="Reina J.C."/>
            <person name="Bejar V."/>
            <person name="Llamas I."/>
        </authorList>
    </citation>
    <scope>NUCLEOTIDE SEQUENCE [LARGE SCALE GENOMIC DNA]</scope>
    <source>
        <strain evidence="3 4">NEAU-3TGS17</strain>
    </source>
</reference>
<proteinExistence type="predicted"/>
<dbReference type="OrthoDB" id="2742972at2"/>
<feature type="domain" description="SbsC C-terminal" evidence="2">
    <location>
        <begin position="58"/>
        <end position="185"/>
    </location>
</feature>
<dbReference type="Pfam" id="PF18058">
    <property type="entry name" value="SbsC_C"/>
    <property type="match status" value="1"/>
</dbReference>
<organism evidence="3 4">
    <name type="scientific">Psychrobacillus lasiicapitis</name>
    <dbReference type="NCBI Taxonomy" id="1636719"/>
    <lineage>
        <taxon>Bacteria</taxon>
        <taxon>Bacillati</taxon>
        <taxon>Bacillota</taxon>
        <taxon>Bacilli</taxon>
        <taxon>Bacillales</taxon>
        <taxon>Bacillaceae</taxon>
        <taxon>Psychrobacillus</taxon>
    </lineage>
</organism>
<dbReference type="Gene3D" id="1.20.58.790">
    <property type="match status" value="1"/>
</dbReference>
<evidence type="ECO:0000313" key="4">
    <source>
        <dbReference type="Proteomes" id="UP000317316"/>
    </source>
</evidence>
<evidence type="ECO:0000256" key="1">
    <source>
        <dbReference type="SAM" id="SignalP"/>
    </source>
</evidence>